<evidence type="ECO:0000313" key="2">
    <source>
        <dbReference type="EMBL" id="RXW12050.1"/>
    </source>
</evidence>
<sequence length="577" mass="65094">MAPTNDTVPRFHDAQDTDIVIPIIGLGGAGKSTFINYLLQGAKCSEKAVLVGHDQDPCTTQLQYVVLDSSCRPELKDFNGRRLVFVDTPGLDGTDPRGNNQVMGEIVKWFKSSYGARMSFRGVVYLEDISDARHPKLAKSMVERLHEISRDSKMTAEELKERMLLVTTKWSRAAPGARDEKEFEKTEDLLKGHWQPMVDAGAQIQRLEAGNEETSAWQIIRSILEKAEKTIAFSDHESAQASKPKATGSRNWSFEHAGGADIVIIDAQGHGSHWRREEHCKHWSFLNRRSEFASPFIYKFINSFLSFLGDPTRIEVGTDLVSCTDQLEPIVFEGLTDHRKRIKGHRIVVVDTPGFDATYVDDFEILNRISKWLEQSYRTNTVIGGVIYLHDISQGRFSGTAQKNLEIFRRMCGDAFLDRVVLVTSKWGRAVGQNLEKRENELKKNHWKTMLDGGARAERLDANDEEKGTWRIVCSILDKIEGAIEQAKPEGLEIQKELVERHKLVPQTQAGRELRRQLEDVLQAMLKCQADAVSGDGGARAQLEVAEEAQQIAQQIQNMKISLLDRVSRWVKLALKG</sequence>
<protein>
    <recommendedName>
        <fullName evidence="1">G domain-containing protein</fullName>
    </recommendedName>
</protein>
<evidence type="ECO:0000313" key="3">
    <source>
        <dbReference type="Proteomes" id="UP000290288"/>
    </source>
</evidence>
<dbReference type="InterPro" id="IPR045058">
    <property type="entry name" value="GIMA/IAN/Toc"/>
</dbReference>
<reference evidence="2 3" key="1">
    <citation type="submission" date="2019-01" db="EMBL/GenBank/DDBJ databases">
        <title>Draft genome sequence of Psathyrella aberdarensis IHI B618.</title>
        <authorList>
            <person name="Buettner E."/>
            <person name="Kellner H."/>
        </authorList>
    </citation>
    <scope>NUCLEOTIDE SEQUENCE [LARGE SCALE GENOMIC DNA]</scope>
    <source>
        <strain evidence="2 3">IHI B618</strain>
    </source>
</reference>
<dbReference type="PANTHER" id="PTHR10903:SF184">
    <property type="entry name" value="GTP-BINDING PROTEIN A"/>
    <property type="match status" value="1"/>
</dbReference>
<accession>A0A4Q2CYW6</accession>
<dbReference type="OrthoDB" id="8954335at2759"/>
<dbReference type="CDD" id="cd00882">
    <property type="entry name" value="Ras_like_GTPase"/>
    <property type="match status" value="1"/>
</dbReference>
<organism evidence="2 3">
    <name type="scientific">Candolleomyces aberdarensis</name>
    <dbReference type="NCBI Taxonomy" id="2316362"/>
    <lineage>
        <taxon>Eukaryota</taxon>
        <taxon>Fungi</taxon>
        <taxon>Dikarya</taxon>
        <taxon>Basidiomycota</taxon>
        <taxon>Agaricomycotina</taxon>
        <taxon>Agaricomycetes</taxon>
        <taxon>Agaricomycetidae</taxon>
        <taxon>Agaricales</taxon>
        <taxon>Agaricineae</taxon>
        <taxon>Psathyrellaceae</taxon>
        <taxon>Candolleomyces</taxon>
    </lineage>
</organism>
<feature type="domain" description="G" evidence="1">
    <location>
        <begin position="22"/>
        <end position="102"/>
    </location>
</feature>
<dbReference type="GO" id="GO:0005525">
    <property type="term" value="F:GTP binding"/>
    <property type="evidence" value="ECO:0007669"/>
    <property type="project" value="InterPro"/>
</dbReference>
<dbReference type="Pfam" id="PF01926">
    <property type="entry name" value="MMR_HSR1"/>
    <property type="match status" value="1"/>
</dbReference>
<dbReference type="Gene3D" id="3.40.50.300">
    <property type="entry name" value="P-loop containing nucleotide triphosphate hydrolases"/>
    <property type="match status" value="2"/>
</dbReference>
<dbReference type="EMBL" id="SDEE01001441">
    <property type="protein sequence ID" value="RXW12050.1"/>
    <property type="molecule type" value="Genomic_DNA"/>
</dbReference>
<proteinExistence type="predicted"/>
<keyword evidence="3" id="KW-1185">Reference proteome</keyword>
<dbReference type="PANTHER" id="PTHR10903">
    <property type="entry name" value="GTPASE, IMAP FAMILY MEMBER-RELATED"/>
    <property type="match status" value="1"/>
</dbReference>
<evidence type="ECO:0000259" key="1">
    <source>
        <dbReference type="Pfam" id="PF01926"/>
    </source>
</evidence>
<dbReference type="SUPFAM" id="SSF52540">
    <property type="entry name" value="P-loop containing nucleoside triphosphate hydrolases"/>
    <property type="match status" value="2"/>
</dbReference>
<gene>
    <name evidence="2" type="ORF">EST38_g13803</name>
</gene>
<dbReference type="Proteomes" id="UP000290288">
    <property type="component" value="Unassembled WGS sequence"/>
</dbReference>
<dbReference type="InterPro" id="IPR027417">
    <property type="entry name" value="P-loop_NTPase"/>
</dbReference>
<name>A0A4Q2CYW6_9AGAR</name>
<comment type="caution">
    <text evidence="2">The sequence shown here is derived from an EMBL/GenBank/DDBJ whole genome shotgun (WGS) entry which is preliminary data.</text>
</comment>
<dbReference type="AlphaFoldDB" id="A0A4Q2CYW6"/>
<dbReference type="InterPro" id="IPR006073">
    <property type="entry name" value="GTP-bd"/>
</dbReference>